<evidence type="ECO:0000313" key="1">
    <source>
        <dbReference type="EMBL" id="QQZ51008.1"/>
    </source>
</evidence>
<proteinExistence type="predicted"/>
<name>A0A974P5C9_9CAUL</name>
<protein>
    <submittedName>
        <fullName evidence="1">Uncharacterized protein</fullName>
    </submittedName>
</protein>
<dbReference type="AlphaFoldDB" id="A0A974P5C9"/>
<reference evidence="1" key="1">
    <citation type="submission" date="2021-01" db="EMBL/GenBank/DDBJ databases">
        <title>Genome sequence of Phenylobacterium sp. 20VBR1 isolated from a valley glaceir, Ny-Alesund, Svalbard.</title>
        <authorList>
            <person name="Thomas F.A."/>
            <person name="Krishnan K.P."/>
            <person name="Sinha R.K."/>
        </authorList>
    </citation>
    <scope>NUCLEOTIDE SEQUENCE</scope>
    <source>
        <strain evidence="1">20VBR1</strain>
    </source>
</reference>
<dbReference type="EMBL" id="CP068570">
    <property type="protein sequence ID" value="QQZ51008.1"/>
    <property type="molecule type" value="Genomic_DNA"/>
</dbReference>
<accession>A0A974P5C9</accession>
<gene>
    <name evidence="1" type="ORF">JKL49_07350</name>
</gene>
<organism evidence="1">
    <name type="scientific">Phenylobacterium glaciei</name>
    <dbReference type="NCBI Taxonomy" id="2803784"/>
    <lineage>
        <taxon>Bacteria</taxon>
        <taxon>Pseudomonadati</taxon>
        <taxon>Pseudomonadota</taxon>
        <taxon>Alphaproteobacteria</taxon>
        <taxon>Caulobacterales</taxon>
        <taxon>Caulobacteraceae</taxon>
        <taxon>Phenylobacterium</taxon>
    </lineage>
</organism>
<sequence>MKLARGAVQGVAAAAAEQGVAARELTAERSVPALAPITRRLLSGNTLAV</sequence>